<evidence type="ECO:0000256" key="7">
    <source>
        <dbReference type="ARBA" id="ARBA00022776"/>
    </source>
</evidence>
<evidence type="ECO:0000256" key="1">
    <source>
        <dbReference type="ARBA" id="ARBA00022448"/>
    </source>
</evidence>
<dbReference type="CDD" id="cd00200">
    <property type="entry name" value="WD40"/>
    <property type="match status" value="1"/>
</dbReference>
<dbReference type="PROSITE" id="PS50082">
    <property type="entry name" value="WD_REPEATS_2"/>
    <property type="match status" value="7"/>
</dbReference>
<evidence type="ECO:0000256" key="10">
    <source>
        <dbReference type="ARBA" id="ARBA00023306"/>
    </source>
</evidence>
<dbReference type="SUPFAM" id="SSF109925">
    <property type="entry name" value="Lissencephaly-1 protein (Lis-1, PAF-AH alpha) N-terminal domain"/>
    <property type="match status" value="1"/>
</dbReference>
<keyword evidence="3 12" id="KW-0853">WD repeat</keyword>
<dbReference type="Proteomes" id="UP001212841">
    <property type="component" value="Unassembled WGS sequence"/>
</dbReference>
<dbReference type="PRINTS" id="PR00320">
    <property type="entry name" value="GPROTEINBRPT"/>
</dbReference>
<dbReference type="GO" id="GO:0005875">
    <property type="term" value="C:microtubule associated complex"/>
    <property type="evidence" value="ECO:0007669"/>
    <property type="project" value="UniProtKB-UniRule"/>
</dbReference>
<evidence type="ECO:0000256" key="6">
    <source>
        <dbReference type="ARBA" id="ARBA00022737"/>
    </source>
</evidence>
<dbReference type="PANTHER" id="PTHR19848:SF8">
    <property type="entry name" value="F-BOX AND WD REPEAT DOMAIN CONTAINING 7"/>
    <property type="match status" value="1"/>
</dbReference>
<dbReference type="SMART" id="SM00667">
    <property type="entry name" value="LisH"/>
    <property type="match status" value="1"/>
</dbReference>
<dbReference type="EMBL" id="JADGJD010000153">
    <property type="protein sequence ID" value="KAJ3054184.1"/>
    <property type="molecule type" value="Genomic_DNA"/>
</dbReference>
<evidence type="ECO:0000256" key="4">
    <source>
        <dbReference type="ARBA" id="ARBA00022618"/>
    </source>
</evidence>
<keyword evidence="16" id="KW-1185">Reference proteome</keyword>
<dbReference type="PROSITE" id="PS50294">
    <property type="entry name" value="WD_REPEATS_REGION"/>
    <property type="match status" value="6"/>
</dbReference>
<gene>
    <name evidence="15" type="primary">PAC1_1</name>
    <name evidence="11" type="synonym">LIS1</name>
    <name evidence="11" type="synonym">PAC1</name>
    <name evidence="15" type="ORF">HK097_002452</name>
</gene>
<dbReference type="InterPro" id="IPR015943">
    <property type="entry name" value="WD40/YVTN_repeat-like_dom_sf"/>
</dbReference>
<accession>A0AAD5SFH1</accession>
<comment type="similarity">
    <text evidence="11">Belongs to the WD repeat LIS1/nudF family.</text>
</comment>
<keyword evidence="2 11" id="KW-0963">Cytoplasm</keyword>
<feature type="repeat" description="WD" evidence="12">
    <location>
        <begin position="381"/>
        <end position="415"/>
    </location>
</feature>
<evidence type="ECO:0000256" key="2">
    <source>
        <dbReference type="ARBA" id="ARBA00022490"/>
    </source>
</evidence>
<comment type="domain">
    <text evidence="11">Dimerization mediated by the LisH domain may be required to activate dynein.</text>
</comment>
<keyword evidence="6" id="KW-0677">Repeat</keyword>
<dbReference type="FunFam" id="2.130.10.10:FF:000342">
    <property type="entry name" value="Nuclear distribution protein PAC1"/>
    <property type="match status" value="1"/>
</dbReference>
<evidence type="ECO:0000256" key="8">
    <source>
        <dbReference type="ARBA" id="ARBA00023054"/>
    </source>
</evidence>
<organism evidence="15 16">
    <name type="scientific">Rhizophlyctis rosea</name>
    <dbReference type="NCBI Taxonomy" id="64517"/>
    <lineage>
        <taxon>Eukaryota</taxon>
        <taxon>Fungi</taxon>
        <taxon>Fungi incertae sedis</taxon>
        <taxon>Chytridiomycota</taxon>
        <taxon>Chytridiomycota incertae sedis</taxon>
        <taxon>Chytridiomycetes</taxon>
        <taxon>Rhizophlyctidales</taxon>
        <taxon>Rhizophlyctidaceae</taxon>
        <taxon>Rhizophlyctis</taxon>
    </lineage>
</organism>
<evidence type="ECO:0000256" key="3">
    <source>
        <dbReference type="ARBA" id="ARBA00022574"/>
    </source>
</evidence>
<dbReference type="InterPro" id="IPR017252">
    <property type="entry name" value="Dynein_regulator_LIS1"/>
</dbReference>
<feature type="compositionally biased region" description="Polar residues" evidence="13">
    <location>
        <begin position="81"/>
        <end position="93"/>
    </location>
</feature>
<dbReference type="GO" id="GO:0070840">
    <property type="term" value="F:dynein complex binding"/>
    <property type="evidence" value="ECO:0007669"/>
    <property type="project" value="UniProtKB-UniRule"/>
</dbReference>
<keyword evidence="10 11" id="KW-0131">Cell cycle</keyword>
<dbReference type="SUPFAM" id="SSF50978">
    <property type="entry name" value="WD40 repeat-like"/>
    <property type="match status" value="1"/>
</dbReference>
<dbReference type="GO" id="GO:0051301">
    <property type="term" value="P:cell division"/>
    <property type="evidence" value="ECO:0007669"/>
    <property type="project" value="UniProtKB-KW"/>
</dbReference>
<comment type="function">
    <text evidence="11">Positively regulates the activity of the minus-end directed microtubule motor protein dynein. May enhance dynein-mediated microtubule sliding by targeting dynein to the microtubule plus end. Required for nuclear migration during vegetative growth as well as development. Required for retrograde early endosome (EE) transport from the hyphal tip. Required for localization of dynein to the mitotic spindle poles. Recruits additional proteins to the dynein complex at SPBs.</text>
</comment>
<dbReference type="GO" id="GO:0023052">
    <property type="term" value="P:signaling"/>
    <property type="evidence" value="ECO:0007669"/>
    <property type="project" value="UniProtKB-ARBA"/>
</dbReference>
<dbReference type="GO" id="GO:0007154">
    <property type="term" value="P:cell communication"/>
    <property type="evidence" value="ECO:0007669"/>
    <property type="project" value="UniProtKB-ARBA"/>
</dbReference>
<dbReference type="Pfam" id="PF24951">
    <property type="entry name" value="LisH_PAC1"/>
    <property type="match status" value="1"/>
</dbReference>
<dbReference type="PIRSF" id="PIRSF037647">
    <property type="entry name" value="Dynein_regulator_Lis1"/>
    <property type="match status" value="1"/>
</dbReference>
<dbReference type="PROSITE" id="PS50896">
    <property type="entry name" value="LISH"/>
    <property type="match status" value="1"/>
</dbReference>
<dbReference type="GO" id="GO:0051012">
    <property type="term" value="P:microtubule sliding"/>
    <property type="evidence" value="ECO:0007669"/>
    <property type="project" value="UniProtKB-UniRule"/>
</dbReference>
<dbReference type="Gene3D" id="1.20.960.30">
    <property type="match status" value="1"/>
</dbReference>
<evidence type="ECO:0000256" key="13">
    <source>
        <dbReference type="SAM" id="MobiDB-lite"/>
    </source>
</evidence>
<evidence type="ECO:0000313" key="15">
    <source>
        <dbReference type="EMBL" id="KAJ3054184.1"/>
    </source>
</evidence>
<feature type="repeat" description="WD" evidence="12">
    <location>
        <begin position="148"/>
        <end position="180"/>
    </location>
</feature>
<evidence type="ECO:0000313" key="16">
    <source>
        <dbReference type="Proteomes" id="UP001212841"/>
    </source>
</evidence>
<dbReference type="Gene3D" id="2.130.10.10">
    <property type="entry name" value="YVTN repeat-like/Quinoprotein amine dehydrogenase"/>
    <property type="match status" value="1"/>
</dbReference>
<keyword evidence="4 11" id="KW-0132">Cell division</keyword>
<dbReference type="InterPro" id="IPR001680">
    <property type="entry name" value="WD40_rpt"/>
</dbReference>
<dbReference type="FunFam" id="1.20.960.30:FF:000002">
    <property type="entry name" value="Platelet-activating factor acetylhydrolase ib"/>
    <property type="match status" value="1"/>
</dbReference>
<evidence type="ECO:0000259" key="14">
    <source>
        <dbReference type="Pfam" id="PF24951"/>
    </source>
</evidence>
<dbReference type="InterPro" id="IPR036322">
    <property type="entry name" value="WD40_repeat_dom_sf"/>
</dbReference>
<dbReference type="InterPro" id="IPR037190">
    <property type="entry name" value="LIS1_N"/>
</dbReference>
<proteinExistence type="inferred from homology"/>
<feature type="repeat" description="WD" evidence="12">
    <location>
        <begin position="191"/>
        <end position="232"/>
    </location>
</feature>
<keyword evidence="5 11" id="KW-0493">Microtubule</keyword>
<evidence type="ECO:0000256" key="12">
    <source>
        <dbReference type="PROSITE-ProRule" id="PRU00221"/>
    </source>
</evidence>
<dbReference type="SMART" id="SM00320">
    <property type="entry name" value="WD40"/>
    <property type="match status" value="7"/>
</dbReference>
<comment type="caution">
    <text evidence="15">The sequence shown here is derived from an EMBL/GenBank/DDBJ whole genome shotgun (WGS) entry which is preliminary data.</text>
</comment>
<feature type="repeat" description="WD" evidence="12">
    <location>
        <begin position="106"/>
        <end position="147"/>
    </location>
</feature>
<dbReference type="GO" id="GO:0000132">
    <property type="term" value="P:establishment of mitotic spindle orientation"/>
    <property type="evidence" value="ECO:0007669"/>
    <property type="project" value="UniProtKB-UniRule"/>
</dbReference>
<feature type="repeat" description="WD" evidence="12">
    <location>
        <begin position="339"/>
        <end position="380"/>
    </location>
</feature>
<protein>
    <recommendedName>
        <fullName evidence="11">Nuclear distribution protein PAC1</fullName>
    </recommendedName>
    <alternativeName>
        <fullName evidence="11">Lissencephaly-1 homolog</fullName>
        <shortName evidence="11">LIS-1</shortName>
    </alternativeName>
    <alternativeName>
        <fullName evidence="11">nudF homolog</fullName>
    </alternativeName>
</protein>
<reference evidence="15" key="1">
    <citation type="submission" date="2020-05" db="EMBL/GenBank/DDBJ databases">
        <title>Phylogenomic resolution of chytrid fungi.</title>
        <authorList>
            <person name="Stajich J.E."/>
            <person name="Amses K."/>
            <person name="Simmons R."/>
            <person name="Seto K."/>
            <person name="Myers J."/>
            <person name="Bonds A."/>
            <person name="Quandt C.A."/>
            <person name="Barry K."/>
            <person name="Liu P."/>
            <person name="Grigoriev I."/>
            <person name="Longcore J.E."/>
            <person name="James T.Y."/>
        </authorList>
    </citation>
    <scope>NUCLEOTIDE SEQUENCE</scope>
    <source>
        <strain evidence="15">JEL0318</strain>
    </source>
</reference>
<name>A0AAD5SFH1_9FUNG</name>
<keyword evidence="9 11" id="KW-0206">Cytoskeleton</keyword>
<dbReference type="Pfam" id="PF00400">
    <property type="entry name" value="WD40"/>
    <property type="match status" value="7"/>
</dbReference>
<keyword evidence="8 11" id="KW-0175">Coiled coil</keyword>
<sequence>MSALTARQKEELHLALLDYLHANNLTAAFTALAQETGLEGSYNPDGNQKYSGLLEKKWNSVIRLQKKIMEHESKIAQLTEQLAQTPSRKSPSSGDLIPRAPAAHTLTGHRSAITRVSFHPVYSLIASASEDATVRVWDFESGEHERTLKGHTKVVADVQWNAKGDLLASCSADMTIKLWDPAADYSCTRTFYGHDHSVSSIAFTPDGDMLLSASRDTTIKVWEVASGYCTRTIVGHDDWVRSALPSADGALLVSCANDQSVRLWDLTTGECRADLRGHEHVVECVAFAPVASYPLILELGGFNEKPQANAPPGRFVASGSRDKSIHIWDTLTGQSVVVLTGHDNWLRGLVFHPSGKYLLSVADDKTLKTWDLKTGKCVKSIDAHEHFLTCVDFCSHAPVAATGGVDMTIKIWGCA</sequence>
<dbReference type="GO" id="GO:0005874">
    <property type="term" value="C:microtubule"/>
    <property type="evidence" value="ECO:0007669"/>
    <property type="project" value="UniProtKB-KW"/>
</dbReference>
<dbReference type="GO" id="GO:0005737">
    <property type="term" value="C:cytoplasm"/>
    <property type="evidence" value="ECO:0007669"/>
    <property type="project" value="UniProtKB-UniRule"/>
</dbReference>
<dbReference type="PANTHER" id="PTHR19848">
    <property type="entry name" value="WD40 REPEAT PROTEIN"/>
    <property type="match status" value="1"/>
</dbReference>
<comment type="subunit">
    <text evidence="11">Self-associates. Interacts with NDL1 and dynein.</text>
</comment>
<comment type="subcellular location">
    <subcellularLocation>
        <location evidence="11">Cytoplasm</location>
        <location evidence="11">Cytoskeleton</location>
    </subcellularLocation>
    <subcellularLocation>
        <location evidence="11">Cytoplasm</location>
        <location evidence="11">Cytoskeleton</location>
        <location evidence="11">Spindle pole</location>
    </subcellularLocation>
    <text evidence="11">Localizes to the plus ends of microtubules at the hyphal tip and the mitotic spindle poles.</text>
</comment>
<feature type="domain" description="PAC1-like LisH-like dimerisation" evidence="14">
    <location>
        <begin position="7"/>
        <end position="40"/>
    </location>
</feature>
<dbReference type="InterPro" id="IPR020472">
    <property type="entry name" value="WD40_PAC1"/>
</dbReference>
<evidence type="ECO:0000256" key="9">
    <source>
        <dbReference type="ARBA" id="ARBA00023212"/>
    </source>
</evidence>
<dbReference type="PROSITE" id="PS00678">
    <property type="entry name" value="WD_REPEATS_1"/>
    <property type="match status" value="4"/>
</dbReference>
<evidence type="ECO:0000256" key="11">
    <source>
        <dbReference type="HAMAP-Rule" id="MF_03141"/>
    </source>
</evidence>
<dbReference type="GO" id="GO:0000922">
    <property type="term" value="C:spindle pole"/>
    <property type="evidence" value="ECO:0007669"/>
    <property type="project" value="UniProtKB-SubCell"/>
</dbReference>
<evidence type="ECO:0000256" key="5">
    <source>
        <dbReference type="ARBA" id="ARBA00022701"/>
    </source>
</evidence>
<feature type="repeat" description="WD" evidence="12">
    <location>
        <begin position="233"/>
        <end position="274"/>
    </location>
</feature>
<dbReference type="HAMAP" id="MF_03141">
    <property type="entry name" value="lis1"/>
    <property type="match status" value="1"/>
</dbReference>
<feature type="region of interest" description="Disordered" evidence="13">
    <location>
        <begin position="81"/>
        <end position="100"/>
    </location>
</feature>
<dbReference type="AlphaFoldDB" id="A0AAD5SFH1"/>
<dbReference type="InterPro" id="IPR019775">
    <property type="entry name" value="WD40_repeat_CS"/>
</dbReference>
<dbReference type="InterPro" id="IPR056795">
    <property type="entry name" value="PAC1-like_LisH-like_dom"/>
</dbReference>
<keyword evidence="1 11" id="KW-0813">Transport</keyword>
<feature type="repeat" description="WD" evidence="12">
    <location>
        <begin position="311"/>
        <end position="338"/>
    </location>
</feature>
<keyword evidence="7 11" id="KW-0498">Mitosis</keyword>
<dbReference type="InterPro" id="IPR006594">
    <property type="entry name" value="LisH"/>
</dbReference>